<evidence type="ECO:0000256" key="9">
    <source>
        <dbReference type="PIRNR" id="PIRNR003128"/>
    </source>
</evidence>
<evidence type="ECO:0000259" key="11">
    <source>
        <dbReference type="Pfam" id="PF02463"/>
    </source>
</evidence>
<proteinExistence type="inferred from homology"/>
<dbReference type="SUPFAM" id="SSF52540">
    <property type="entry name" value="P-loop containing nucleoside triphosphate hydrolases"/>
    <property type="match status" value="2"/>
</dbReference>
<dbReference type="Proteomes" id="UP001324533">
    <property type="component" value="Chromosome"/>
</dbReference>
<dbReference type="PANTHER" id="PTHR11059:SF0">
    <property type="entry name" value="DNA REPAIR PROTEIN RECN"/>
    <property type="match status" value="1"/>
</dbReference>
<keyword evidence="10" id="KW-0175">Coiled coil</keyword>
<reference evidence="12 13" key="1">
    <citation type="submission" date="2023-06" db="EMBL/GenBank/DDBJ databases">
        <title>Rock-solubilizing bacteria, Microbacterium invictum, promotes re-establishment of vegetation in rocky wasteland by accelerating rock bio-weathering and reshaping soil bacterial community.</title>
        <authorList>
            <person name="Liu C."/>
        </authorList>
    </citation>
    <scope>NUCLEOTIDE SEQUENCE [LARGE SCALE GENOMIC DNA]</scope>
    <source>
        <strain evidence="12 13">X-18</strain>
    </source>
</reference>
<feature type="domain" description="RecF/RecN/SMC N-terminal" evidence="11">
    <location>
        <begin position="2"/>
        <end position="515"/>
    </location>
</feature>
<evidence type="ECO:0000256" key="5">
    <source>
        <dbReference type="ARBA" id="ARBA00022763"/>
    </source>
</evidence>
<name>A0ABZ0V7Z3_9MICO</name>
<accession>A0ABZ0V7Z3</accession>
<dbReference type="Gene3D" id="3.40.50.300">
    <property type="entry name" value="P-loop containing nucleotide triphosphate hydrolases"/>
    <property type="match status" value="2"/>
</dbReference>
<dbReference type="Pfam" id="PF02463">
    <property type="entry name" value="SMC_N"/>
    <property type="match status" value="1"/>
</dbReference>
<evidence type="ECO:0000256" key="3">
    <source>
        <dbReference type="ARBA" id="ARBA00021315"/>
    </source>
</evidence>
<evidence type="ECO:0000313" key="12">
    <source>
        <dbReference type="EMBL" id="WQB69244.1"/>
    </source>
</evidence>
<comment type="similarity">
    <text evidence="2 9">Belongs to the RecN family.</text>
</comment>
<dbReference type="EMBL" id="CP139779">
    <property type="protein sequence ID" value="WQB69244.1"/>
    <property type="molecule type" value="Genomic_DNA"/>
</dbReference>
<protein>
    <recommendedName>
        <fullName evidence="3 9">DNA repair protein RecN</fullName>
    </recommendedName>
    <alternativeName>
        <fullName evidence="8 9">Recombination protein N</fullName>
    </alternativeName>
</protein>
<sequence>MIEEMRLRGLGVIAEATLPLGPGFTAITGETGAGKTMVVTGLGLLLGQRADSSVVRAGSGQAAVDGVWTVPVRGPVAARVEEAGGEVEPLDDDLAELFLGRTVTSEGRSRASVGGRSAPASVLADVADHLVVVHGQSDQLRLRSASAQRDALDRFGGEKVRATLAAYRDAFQRHRVLDEELRGLVEAREARAREADDLRAAVAEVEEADPQPGEDAELAARAERLANAEELRRAAAAAHDALSSELDVPDAATLVAEARQALERVDDPALRAHAEDLADIGYRIVDAATGLSAYLADLDESGPRELERVEERRAVLGALVRRHGTLDEAIGFLASGSARLMELDDDGERVARLSEERDLVAAELDAAAAALSAARMDAAERLGQAVTAEVQALAMPDALVRVDVTETAGTASGRDEVTFLLAAHPGAEPRPVARGASGGELSRVMLAIEVVIAGTDPVPTFVFDEVDAGIGGAAAIEVGRRLAVLARSAQVIAVTHLAQVAAFAGNHLTVEKASDGSVTASSVRRLTGAAREAEMARLLSGMPDSDAALTHARELLDLGAATAASPLPADRIEARDADS</sequence>
<dbReference type="InterPro" id="IPR027417">
    <property type="entry name" value="P-loop_NTPase"/>
</dbReference>
<evidence type="ECO:0000256" key="4">
    <source>
        <dbReference type="ARBA" id="ARBA00022741"/>
    </source>
</evidence>
<feature type="coiled-coil region" evidence="10">
    <location>
        <begin position="188"/>
        <end position="245"/>
    </location>
</feature>
<dbReference type="CDD" id="cd03241">
    <property type="entry name" value="ABC_RecN"/>
    <property type="match status" value="1"/>
</dbReference>
<keyword evidence="7 9" id="KW-0234">DNA repair</keyword>
<keyword evidence="13" id="KW-1185">Reference proteome</keyword>
<dbReference type="InterPro" id="IPR004604">
    <property type="entry name" value="DNA_recomb/repair_RecN"/>
</dbReference>
<evidence type="ECO:0000256" key="6">
    <source>
        <dbReference type="ARBA" id="ARBA00022840"/>
    </source>
</evidence>
<keyword evidence="4" id="KW-0547">Nucleotide-binding</keyword>
<dbReference type="InterPro" id="IPR003395">
    <property type="entry name" value="RecF/RecN/SMC_N"/>
</dbReference>
<evidence type="ECO:0000256" key="1">
    <source>
        <dbReference type="ARBA" id="ARBA00003618"/>
    </source>
</evidence>
<evidence type="ECO:0000256" key="8">
    <source>
        <dbReference type="ARBA" id="ARBA00033408"/>
    </source>
</evidence>
<keyword evidence="6" id="KW-0067">ATP-binding</keyword>
<gene>
    <name evidence="12" type="primary">recN</name>
    <name evidence="12" type="ORF">T9R20_11060</name>
</gene>
<evidence type="ECO:0000256" key="10">
    <source>
        <dbReference type="SAM" id="Coils"/>
    </source>
</evidence>
<dbReference type="PIRSF" id="PIRSF003128">
    <property type="entry name" value="RecN"/>
    <property type="match status" value="1"/>
</dbReference>
<dbReference type="RefSeq" id="WP_322409364.1">
    <property type="nucleotide sequence ID" value="NZ_CP139779.1"/>
</dbReference>
<keyword evidence="5 9" id="KW-0227">DNA damage</keyword>
<evidence type="ECO:0000313" key="13">
    <source>
        <dbReference type="Proteomes" id="UP001324533"/>
    </source>
</evidence>
<dbReference type="NCBIfam" id="TIGR00634">
    <property type="entry name" value="recN"/>
    <property type="match status" value="1"/>
</dbReference>
<organism evidence="12 13">
    <name type="scientific">Microbacterium invictum</name>
    <dbReference type="NCBI Taxonomy" id="515415"/>
    <lineage>
        <taxon>Bacteria</taxon>
        <taxon>Bacillati</taxon>
        <taxon>Actinomycetota</taxon>
        <taxon>Actinomycetes</taxon>
        <taxon>Micrococcales</taxon>
        <taxon>Microbacteriaceae</taxon>
        <taxon>Microbacterium</taxon>
    </lineage>
</organism>
<evidence type="ECO:0000256" key="2">
    <source>
        <dbReference type="ARBA" id="ARBA00009441"/>
    </source>
</evidence>
<comment type="function">
    <text evidence="1 9">May be involved in recombinational repair of damaged DNA.</text>
</comment>
<dbReference type="PANTHER" id="PTHR11059">
    <property type="entry name" value="DNA REPAIR PROTEIN RECN"/>
    <property type="match status" value="1"/>
</dbReference>
<evidence type="ECO:0000256" key="7">
    <source>
        <dbReference type="ARBA" id="ARBA00023204"/>
    </source>
</evidence>